<feature type="compositionally biased region" description="Basic residues" evidence="1">
    <location>
        <begin position="1"/>
        <end position="10"/>
    </location>
</feature>
<sequence>MGKSQSKKVRLKAERDGRNNPEINRLQWQRKPQTQVVSNKKAEQRRTLCRRKGSREGADFFCGLSPRVTLRNDTSSWHISPTSSQRRTESPTAAPAS</sequence>
<evidence type="ECO:0000256" key="1">
    <source>
        <dbReference type="SAM" id="MobiDB-lite"/>
    </source>
</evidence>
<protein>
    <submittedName>
        <fullName evidence="2">Uncharacterized protein</fullName>
    </submittedName>
</protein>
<dbReference type="Proteomes" id="UP000316330">
    <property type="component" value="Unassembled WGS sequence"/>
</dbReference>
<feature type="compositionally biased region" description="Polar residues" evidence="1">
    <location>
        <begin position="71"/>
        <end position="85"/>
    </location>
</feature>
<feature type="compositionally biased region" description="Polar residues" evidence="1">
    <location>
        <begin position="26"/>
        <end position="38"/>
    </location>
</feature>
<dbReference type="OrthoDB" id="2640055at2"/>
<comment type="caution">
    <text evidence="2">The sequence shown here is derived from an EMBL/GenBank/DDBJ whole genome shotgun (WGS) entry which is preliminary data.</text>
</comment>
<proteinExistence type="predicted"/>
<dbReference type="AlphaFoldDB" id="A0A559JST4"/>
<evidence type="ECO:0000313" key="3">
    <source>
        <dbReference type="Proteomes" id="UP000316330"/>
    </source>
</evidence>
<dbReference type="EMBL" id="VNJJ01000002">
    <property type="protein sequence ID" value="TVY02948.1"/>
    <property type="molecule type" value="Genomic_DNA"/>
</dbReference>
<feature type="region of interest" description="Disordered" evidence="1">
    <location>
        <begin position="1"/>
        <end position="58"/>
    </location>
</feature>
<reference evidence="2 3" key="1">
    <citation type="submission" date="2019-07" db="EMBL/GenBank/DDBJ databases">
        <authorList>
            <person name="Kim J."/>
        </authorList>
    </citation>
    <scope>NUCLEOTIDE SEQUENCE [LARGE SCALE GENOMIC DNA]</scope>
    <source>
        <strain evidence="2 3">G13</strain>
    </source>
</reference>
<gene>
    <name evidence="2" type="ORF">FPZ45_03385</name>
</gene>
<organism evidence="2 3">
    <name type="scientific">Cohnella terricola</name>
    <dbReference type="NCBI Taxonomy" id="1289167"/>
    <lineage>
        <taxon>Bacteria</taxon>
        <taxon>Bacillati</taxon>
        <taxon>Bacillota</taxon>
        <taxon>Bacilli</taxon>
        <taxon>Bacillales</taxon>
        <taxon>Paenibacillaceae</taxon>
        <taxon>Cohnella</taxon>
    </lineage>
</organism>
<feature type="region of interest" description="Disordered" evidence="1">
    <location>
        <begin position="71"/>
        <end position="97"/>
    </location>
</feature>
<keyword evidence="3" id="KW-1185">Reference proteome</keyword>
<evidence type="ECO:0000313" key="2">
    <source>
        <dbReference type="EMBL" id="TVY02948.1"/>
    </source>
</evidence>
<accession>A0A559JST4</accession>
<name>A0A559JST4_9BACL</name>